<feature type="transmembrane region" description="Helical" evidence="1">
    <location>
        <begin position="161"/>
        <end position="180"/>
    </location>
</feature>
<feature type="transmembrane region" description="Helical" evidence="1">
    <location>
        <begin position="263"/>
        <end position="291"/>
    </location>
</feature>
<keyword evidence="1" id="KW-0472">Membrane</keyword>
<dbReference type="EMBL" id="HM237350">
    <property type="protein sequence ID" value="ADI75247.1"/>
    <property type="molecule type" value="Genomic_DNA"/>
</dbReference>
<name>E3UFE8_SYMRO</name>
<feature type="transmembrane region" description="Helical" evidence="1">
    <location>
        <begin position="72"/>
        <end position="94"/>
    </location>
</feature>
<feature type="transmembrane region" description="Helical" evidence="1">
    <location>
        <begin position="137"/>
        <end position="154"/>
    </location>
</feature>
<geneLocation type="mitochondrion" evidence="2"/>
<dbReference type="GeneID" id="9829953"/>
<feature type="transmembrane region" description="Helical" evidence="1">
    <location>
        <begin position="106"/>
        <end position="131"/>
    </location>
</feature>
<proteinExistence type="predicted"/>
<feature type="transmembrane region" description="Helical" evidence="1">
    <location>
        <begin position="227"/>
        <end position="251"/>
    </location>
</feature>
<gene>
    <name evidence="2" type="primary">ND2</name>
</gene>
<organism evidence="2">
    <name type="scientific">Symsagittifera roscoffensis</name>
    <name type="common">Mint-sauce worm</name>
    <name type="synonym">Convoluta roscoffensis</name>
    <dbReference type="NCBI Taxonomy" id="84072"/>
    <lineage>
        <taxon>Eukaryota</taxon>
        <taxon>Metazoa</taxon>
        <taxon>Xenacoelomorpha</taxon>
        <taxon>Acoelomorpha</taxon>
        <taxon>Acoela</taxon>
        <taxon>Sagittiferidae</taxon>
        <taxon>Symsagittifera</taxon>
    </lineage>
</organism>
<dbReference type="CTD" id="4536"/>
<feature type="transmembrane region" description="Helical" evidence="1">
    <location>
        <begin position="39"/>
        <end position="60"/>
    </location>
</feature>
<dbReference type="RefSeq" id="YP_003934243.1">
    <property type="nucleotide sequence ID" value="NC_014578.1"/>
</dbReference>
<evidence type="ECO:0000313" key="2">
    <source>
        <dbReference type="EMBL" id="ADI75247.1"/>
    </source>
</evidence>
<reference evidence="2" key="1">
    <citation type="journal article" date="2010" name="BMC Evol. Biol.">
        <title>The phylogenetic position of Acoela as revealed by the complete mitochondrial genome of Symsagittifera roscoffensis.</title>
        <authorList>
            <person name="Mwinyi A."/>
            <person name="Bailly X."/>
            <person name="Bourlat S.J."/>
            <person name="Jondelius U."/>
            <person name="Littlewood D.T.J."/>
            <person name="Podsiadlowski L."/>
        </authorList>
    </citation>
    <scope>NUCLEOTIDE SEQUENCE</scope>
</reference>
<sequence length="329" mass="39687">MFSSFFSEKDFSFLGFYWSYWHGEDFFFFFLTMNKKSQMSLYTFFLIQSSSSICWLSSYYLYNLNLFEKEDLFSMIIEMLVIGSLIMKMGMFSGHIWSWQIYNTEMLWPISLVSTLLKMIPLMLLSHYVVFMKTSEIMKIFIILTMAMIFYNSWNSSSIFFIMFISGMMQYSSIIFALMMKEVNFSFVYMISYWMTFFIFFYLIEVKKIKMFNNSISTSTSMMKGENILMTMIISGFPPTGIFFLKLVFIFNLKFSIISPFSFIILVSMFFYLSFLLFTFFRQFFFLNLNLNIKSIKFYYSECFYVSKDQGIFLWIFFFFSYLVFAFLF</sequence>
<feature type="transmembrane region" description="Helical" evidence="1">
    <location>
        <begin position="312"/>
        <end position="328"/>
    </location>
</feature>
<feature type="transmembrane region" description="Helical" evidence="1">
    <location>
        <begin position="186"/>
        <end position="206"/>
    </location>
</feature>
<keyword evidence="2" id="KW-0496">Mitochondrion</keyword>
<keyword evidence="1" id="KW-1133">Transmembrane helix</keyword>
<dbReference type="AlphaFoldDB" id="E3UFE8"/>
<accession>E3UFE8</accession>
<protein>
    <submittedName>
        <fullName evidence="2">NADH dehydrogenase subunit 2</fullName>
    </submittedName>
</protein>
<keyword evidence="1" id="KW-0812">Transmembrane</keyword>
<evidence type="ECO:0000256" key="1">
    <source>
        <dbReference type="SAM" id="Phobius"/>
    </source>
</evidence>